<accession>A0A8T2RGD7</accession>
<proteinExistence type="predicted"/>
<dbReference type="GO" id="GO:0006401">
    <property type="term" value="P:RNA catabolic process"/>
    <property type="evidence" value="ECO:0007669"/>
    <property type="project" value="InterPro"/>
</dbReference>
<comment type="caution">
    <text evidence="1">The sequence shown here is derived from an EMBL/GenBank/DDBJ whole genome shotgun (WGS) entry which is preliminary data.</text>
</comment>
<keyword evidence="2" id="KW-1185">Reference proteome</keyword>
<evidence type="ECO:0000313" key="2">
    <source>
        <dbReference type="Proteomes" id="UP000825935"/>
    </source>
</evidence>
<dbReference type="CDD" id="cd09271">
    <property type="entry name" value="RNase_H2-C"/>
    <property type="match status" value="1"/>
</dbReference>
<dbReference type="Gene3D" id="2.40.128.680">
    <property type="match status" value="1"/>
</dbReference>
<dbReference type="Proteomes" id="UP000825935">
    <property type="component" value="Chromosome 27"/>
</dbReference>
<dbReference type="EMBL" id="CM035432">
    <property type="protein sequence ID" value="KAH7294884.1"/>
    <property type="molecule type" value="Genomic_DNA"/>
</dbReference>
<reference evidence="1 2" key="1">
    <citation type="submission" date="2021-08" db="EMBL/GenBank/DDBJ databases">
        <title>WGS assembly of Ceratopteris richardii.</title>
        <authorList>
            <person name="Marchant D.B."/>
            <person name="Chen G."/>
            <person name="Jenkins J."/>
            <person name="Shu S."/>
            <person name="Leebens-Mack J."/>
            <person name="Grimwood J."/>
            <person name="Schmutz J."/>
            <person name="Soltis P."/>
            <person name="Soltis D."/>
            <person name="Chen Z.-H."/>
        </authorList>
    </citation>
    <scope>NUCLEOTIDE SEQUENCE [LARGE SCALE GENOMIC DNA]</scope>
    <source>
        <strain evidence="1">Whitten #5841</strain>
        <tissue evidence="1">Leaf</tissue>
    </source>
</reference>
<dbReference type="InterPro" id="IPR013924">
    <property type="entry name" value="RNase_H2_suC"/>
</dbReference>
<evidence type="ECO:0000313" key="1">
    <source>
        <dbReference type="EMBL" id="KAH7294884.1"/>
    </source>
</evidence>
<organism evidence="1 2">
    <name type="scientific">Ceratopteris richardii</name>
    <name type="common">Triangle waterfern</name>
    <dbReference type="NCBI Taxonomy" id="49495"/>
    <lineage>
        <taxon>Eukaryota</taxon>
        <taxon>Viridiplantae</taxon>
        <taxon>Streptophyta</taxon>
        <taxon>Embryophyta</taxon>
        <taxon>Tracheophyta</taxon>
        <taxon>Polypodiopsida</taxon>
        <taxon>Polypodiidae</taxon>
        <taxon>Polypodiales</taxon>
        <taxon>Pteridineae</taxon>
        <taxon>Pteridaceae</taxon>
        <taxon>Parkerioideae</taxon>
        <taxon>Ceratopteris</taxon>
    </lineage>
</organism>
<dbReference type="Pfam" id="PF08615">
    <property type="entry name" value="RNase_H2_suC"/>
    <property type="match status" value="1"/>
</dbReference>
<dbReference type="GO" id="GO:0032299">
    <property type="term" value="C:ribonuclease H2 complex"/>
    <property type="evidence" value="ECO:0007669"/>
    <property type="project" value="InterPro"/>
</dbReference>
<dbReference type="PANTHER" id="PTHR47204:SF1">
    <property type="entry name" value="RIBONUCLEASE H2 SUBUNIT C"/>
    <property type="match status" value="1"/>
</dbReference>
<dbReference type="PANTHER" id="PTHR47204">
    <property type="entry name" value="OS02G0168900 PROTEIN"/>
    <property type="match status" value="1"/>
</dbReference>
<name>A0A8T2RGD7_CERRI</name>
<dbReference type="OrthoDB" id="6222486at2759"/>
<dbReference type="OMA" id="SQFTYWN"/>
<dbReference type="AlphaFoldDB" id="A0A8T2RGD7"/>
<protein>
    <submittedName>
        <fullName evidence="1">Uncharacterized protein</fullName>
    </submittedName>
</protein>
<gene>
    <name evidence="1" type="ORF">KP509_27G023000</name>
</gene>
<sequence>MAVPEGSTGLIRIAKASSSILGPKQVHLLPCSIAFNGPVSVSDYFRPKATDSIIEGMEVMEATFRGRKLLGRTTELPPGYCGFFLEKESLHEGMQRRRAAVDIDAVDIWSARAAFKDITYWRHDDNPHSVSSGQKFLDWLQVASMMHKPVSAEEVLMEQNRSGNNGQKRKRQEI</sequence>